<sequence>MTAAAAPSCRRVEARESWPHSWAARPPRDEDHAALLALFTEPDFHFRTHQPDLLPEWQVLELIAEDRTHVLLDGGEVVGLYAFEEMGGDHAGHDLLHLRLTARLPLTAWTSAFEAIVAGELFHRELVRLELRVGQFDARGLDAARTFGLTEEGTLAHLVVHDGERAGYVFFSRIWEPS</sequence>
<evidence type="ECO:0000313" key="1">
    <source>
        <dbReference type="EMBL" id="MBY8885320.1"/>
    </source>
</evidence>
<dbReference type="SUPFAM" id="SSF55729">
    <property type="entry name" value="Acyl-CoA N-acyltransferases (Nat)"/>
    <property type="match status" value="1"/>
</dbReference>
<evidence type="ECO:0008006" key="3">
    <source>
        <dbReference type="Google" id="ProtNLM"/>
    </source>
</evidence>
<dbReference type="Proteomes" id="UP001198565">
    <property type="component" value="Unassembled WGS sequence"/>
</dbReference>
<name>A0ABS7QQ49_9ACTN</name>
<keyword evidence="2" id="KW-1185">Reference proteome</keyword>
<organism evidence="1 2">
    <name type="scientific">Streptantibioticus parmotrematis</name>
    <dbReference type="NCBI Taxonomy" id="2873249"/>
    <lineage>
        <taxon>Bacteria</taxon>
        <taxon>Bacillati</taxon>
        <taxon>Actinomycetota</taxon>
        <taxon>Actinomycetes</taxon>
        <taxon>Kitasatosporales</taxon>
        <taxon>Streptomycetaceae</taxon>
        <taxon>Streptantibioticus</taxon>
    </lineage>
</organism>
<proteinExistence type="predicted"/>
<dbReference type="RefSeq" id="WP_222976573.1">
    <property type="nucleotide sequence ID" value="NZ_JAINVZ010000005.1"/>
</dbReference>
<accession>A0ABS7QQ49</accession>
<dbReference type="InterPro" id="IPR016181">
    <property type="entry name" value="Acyl_CoA_acyltransferase"/>
</dbReference>
<dbReference type="EMBL" id="JAINVZ010000005">
    <property type="protein sequence ID" value="MBY8885320.1"/>
    <property type="molecule type" value="Genomic_DNA"/>
</dbReference>
<comment type="caution">
    <text evidence="1">The sequence shown here is derived from an EMBL/GenBank/DDBJ whole genome shotgun (WGS) entry which is preliminary data.</text>
</comment>
<protein>
    <recommendedName>
        <fullName evidence="3">GNAT family N-acetyltransferase</fullName>
    </recommendedName>
</protein>
<evidence type="ECO:0000313" key="2">
    <source>
        <dbReference type="Proteomes" id="UP001198565"/>
    </source>
</evidence>
<reference evidence="1 2" key="1">
    <citation type="submission" date="2021-08" db="EMBL/GenBank/DDBJ databases">
        <title>Streptomyces sp. PTM05 isolated from lichen.</title>
        <authorList>
            <person name="Somphong A."/>
            <person name="Phongsopitanun W."/>
            <person name="Tanasupawat S."/>
        </authorList>
    </citation>
    <scope>NUCLEOTIDE SEQUENCE [LARGE SCALE GENOMIC DNA]</scope>
    <source>
        <strain evidence="1 2">Ptm05</strain>
    </source>
</reference>
<gene>
    <name evidence="1" type="ORF">K7472_10730</name>
</gene>